<evidence type="ECO:0000313" key="2">
    <source>
        <dbReference type="Proteomes" id="UP001597227"/>
    </source>
</evidence>
<gene>
    <name evidence="1" type="ORF">ACFSFW_05495</name>
</gene>
<accession>A0ABW4MKI4</accession>
<name>A0ABW4MKI4_9BACI</name>
<sequence>MSNEIKTPVTNDYKDSEGYKVIEVNLNNPTENLFAVVTPIKMQ</sequence>
<organism evidence="1 2">
    <name type="scientific">Fredinandcohnia salidurans</name>
    <dbReference type="NCBI Taxonomy" id="2595041"/>
    <lineage>
        <taxon>Bacteria</taxon>
        <taxon>Bacillati</taxon>
        <taxon>Bacillota</taxon>
        <taxon>Bacilli</taxon>
        <taxon>Bacillales</taxon>
        <taxon>Bacillaceae</taxon>
        <taxon>Fredinandcohnia</taxon>
    </lineage>
</organism>
<dbReference type="EMBL" id="JBHUEK010000007">
    <property type="protein sequence ID" value="MFD1778114.1"/>
    <property type="molecule type" value="Genomic_DNA"/>
</dbReference>
<dbReference type="Proteomes" id="UP001597227">
    <property type="component" value="Unassembled WGS sequence"/>
</dbReference>
<keyword evidence="2" id="KW-1185">Reference proteome</keyword>
<dbReference type="RefSeq" id="WP_257215736.1">
    <property type="nucleotide sequence ID" value="NZ_JBHUEK010000007.1"/>
</dbReference>
<protein>
    <submittedName>
        <fullName evidence="1">Uncharacterized protein</fullName>
    </submittedName>
</protein>
<evidence type="ECO:0000313" key="1">
    <source>
        <dbReference type="EMBL" id="MFD1778114.1"/>
    </source>
</evidence>
<proteinExistence type="predicted"/>
<comment type="caution">
    <text evidence="1">The sequence shown here is derived from an EMBL/GenBank/DDBJ whole genome shotgun (WGS) entry which is preliminary data.</text>
</comment>
<reference evidence="2" key="1">
    <citation type="journal article" date="2019" name="Int. J. Syst. Evol. Microbiol.">
        <title>The Global Catalogue of Microorganisms (GCM) 10K type strain sequencing project: providing services to taxonomists for standard genome sequencing and annotation.</title>
        <authorList>
            <consortium name="The Broad Institute Genomics Platform"/>
            <consortium name="The Broad Institute Genome Sequencing Center for Infectious Disease"/>
            <person name="Wu L."/>
            <person name="Ma J."/>
        </authorList>
    </citation>
    <scope>NUCLEOTIDE SEQUENCE [LARGE SCALE GENOMIC DNA]</scope>
    <source>
        <strain evidence="2">CCUG 15531</strain>
    </source>
</reference>